<dbReference type="InterPro" id="IPR000651">
    <property type="entry name" value="Ras-like_Gua-exchang_fac_N"/>
</dbReference>
<evidence type="ECO:0000313" key="6">
    <source>
        <dbReference type="EMBL" id="EFJ02377.1"/>
    </source>
</evidence>
<dbReference type="eggNOG" id="KOG3417">
    <property type="taxonomic scope" value="Eukaryota"/>
</dbReference>
<keyword evidence="1 2" id="KW-0344">Guanine-nucleotide releasing factor</keyword>
<dbReference type="HOGENOM" id="CLU_005431_0_0_1"/>
<dbReference type="SUPFAM" id="SSF48366">
    <property type="entry name" value="Ras GEF"/>
    <property type="match status" value="1"/>
</dbReference>
<feature type="compositionally biased region" description="Basic and acidic residues" evidence="3">
    <location>
        <begin position="81"/>
        <end position="98"/>
    </location>
</feature>
<organism evidence="7">
    <name type="scientific">Schizophyllum commune (strain H4-8 / FGSC 9210)</name>
    <name type="common">Split gill fungus</name>
    <dbReference type="NCBI Taxonomy" id="578458"/>
    <lineage>
        <taxon>Eukaryota</taxon>
        <taxon>Fungi</taxon>
        <taxon>Dikarya</taxon>
        <taxon>Basidiomycota</taxon>
        <taxon>Agaricomycotina</taxon>
        <taxon>Agaricomycetes</taxon>
        <taxon>Agaricomycetidae</taxon>
        <taxon>Agaricales</taxon>
        <taxon>Schizophyllaceae</taxon>
        <taxon>Schizophyllum</taxon>
    </lineage>
</organism>
<feature type="compositionally biased region" description="Basic and acidic residues" evidence="3">
    <location>
        <begin position="563"/>
        <end position="573"/>
    </location>
</feature>
<evidence type="ECO:0008006" key="8">
    <source>
        <dbReference type="Google" id="ProtNLM"/>
    </source>
</evidence>
<dbReference type="Pfam" id="PF00617">
    <property type="entry name" value="RasGEF"/>
    <property type="match status" value="1"/>
</dbReference>
<feature type="region of interest" description="Disordered" evidence="3">
    <location>
        <begin position="432"/>
        <end position="574"/>
    </location>
</feature>
<feature type="domain" description="N-terminal Ras-GEF" evidence="5">
    <location>
        <begin position="571"/>
        <end position="696"/>
    </location>
</feature>
<dbReference type="KEGG" id="scm:SCHCO_02611704"/>
<dbReference type="GeneID" id="9590087"/>
<dbReference type="STRING" id="578458.D8PPU6"/>
<feature type="region of interest" description="Disordered" evidence="3">
    <location>
        <begin position="1"/>
        <end position="232"/>
    </location>
</feature>
<accession>D8PPU6</accession>
<dbReference type="InParanoid" id="D8PPU6"/>
<proteinExistence type="predicted"/>
<dbReference type="Gene3D" id="1.20.870.10">
    <property type="entry name" value="Son of sevenless (SoS) protein Chain: S domain 1"/>
    <property type="match status" value="1"/>
</dbReference>
<evidence type="ECO:0000313" key="7">
    <source>
        <dbReference type="Proteomes" id="UP000007431"/>
    </source>
</evidence>
<evidence type="ECO:0000256" key="2">
    <source>
        <dbReference type="PROSITE-ProRule" id="PRU00168"/>
    </source>
</evidence>
<dbReference type="PANTHER" id="PTHR23113">
    <property type="entry name" value="GUANINE NUCLEOTIDE EXCHANGE FACTOR"/>
    <property type="match status" value="1"/>
</dbReference>
<dbReference type="AlphaFoldDB" id="D8PPU6"/>
<dbReference type="SUPFAM" id="SSF52540">
    <property type="entry name" value="P-loop containing nucleoside triphosphate hydrolases"/>
    <property type="match status" value="1"/>
</dbReference>
<dbReference type="OMA" id="HIAKWVA"/>
<dbReference type="GO" id="GO:0005085">
    <property type="term" value="F:guanyl-nucleotide exchange factor activity"/>
    <property type="evidence" value="ECO:0007669"/>
    <property type="project" value="UniProtKB-KW"/>
</dbReference>
<evidence type="ECO:0000256" key="1">
    <source>
        <dbReference type="ARBA" id="ARBA00022658"/>
    </source>
</evidence>
<name>D8PPU6_SCHCM</name>
<feature type="compositionally biased region" description="Low complexity" evidence="3">
    <location>
        <begin position="476"/>
        <end position="490"/>
    </location>
</feature>
<dbReference type="PROSITE" id="PS50212">
    <property type="entry name" value="RASGEF_NTER"/>
    <property type="match status" value="1"/>
</dbReference>
<sequence length="1081" mass="119104">MAQQSPRKLSAAVPLMTSRTADTGAPSPALSVTSRDSYTTAQSTFDGAPVASSSSSTAGLRKSVSVDSFVGRTSPTSRRSPRPDYDLVHHLPPVDDRQPLSAGRIRGQSISSTRNLQLANDSDVEFSDSVPPSAAERYRSTSLKGHGRPVRPGDLPLPSRTPTLSTASSMTTNSSLSSSTQGEAPSREKFAREPGAPRLQSSTSLQSIPQKIAPPISLSGRTRSGSVGVPPTTRKLLVTPQQREQMKQNSPVNVVVLGTSGCGKSSVIRRGLKGFSLSDPSSYVPSSPLPGVSRSARCTRRTGRITDSDLGPECPLYVVEADVSPSDSFAPIAPSQSRLDGICICYDASDEETFEVVEDLLRCYQNLKIPTIVMACKSDLTKKVHPGVATKILERYHSGLIELTCVDDVGKEKVRRTFEFLIKTIIKQRRLGFDPDTRNPASPDVFSSGFNWDTSRTSTPTGMGDGSNPPSRRPSEPSLSSLTTTSQLRPKLTIPTTKQSSSSSSSMPRSAEPPSDTEKAPAHLPSSTGLTSQQNDSGNSLQVASGTEDAVQATPSSEGPQQPKKEKKEKDQRPAQWATIDELLDKLLFLSVSGDDPVFVTHFLLTYRRFSTPRKLLLAMQKRMRDLDKPSGDPMFACFAQMRICHLLETWIHDYPHDFAVKGSYGALNALVRSIVSKTYLLHYGSDFLPFVEQALTYQDTDSQWAKPVDDFDDTEDEMSILEDEEEIATKSVTPSVDEPSEPARSTGSVELTRGAAASTSRTSPASRERKQSLPLTRSLMMNSSSAGGQPDEEVPKHQIKELLKISQQLALIDSTEIAQEITRIEAKAFLEIEPRHWLRYTFVSGRKDPKVDSIARFNAISERLADWVVSLILCHDRAKARAKQIEKFVDIAQKLRALNNYSALRAFVAGINNSTFPGDQTMEQFKSKSPEQAKNLQSWDVLLQHIRSHRAYRLALRNTKGPCIPALEVHISDLIRANEGNPDYFQSDPSKIHWGKFNMMGRFVSQTTQYRTQCQSSADYNFPRREHIEQLLNTPFLMNVDMQKSRIAPPDADFDDAPMMSRTQSGQPKDVAVLRKLFFW</sequence>
<feature type="domain" description="Ras-GEF" evidence="4">
    <location>
        <begin position="814"/>
        <end position="1052"/>
    </location>
</feature>
<dbReference type="Gene3D" id="3.40.50.300">
    <property type="entry name" value="P-loop containing nucleotide triphosphate hydrolases"/>
    <property type="match status" value="1"/>
</dbReference>
<evidence type="ECO:0000259" key="4">
    <source>
        <dbReference type="PROSITE" id="PS50009"/>
    </source>
</evidence>
<feature type="compositionally biased region" description="Low complexity" evidence="3">
    <location>
        <begin position="753"/>
        <end position="766"/>
    </location>
</feature>
<dbReference type="EMBL" id="GL377302">
    <property type="protein sequence ID" value="EFJ02377.1"/>
    <property type="molecule type" value="Genomic_DNA"/>
</dbReference>
<evidence type="ECO:0000259" key="5">
    <source>
        <dbReference type="PROSITE" id="PS50212"/>
    </source>
</evidence>
<reference evidence="6 7" key="1">
    <citation type="journal article" date="2010" name="Nat. Biotechnol.">
        <title>Genome sequence of the model mushroom Schizophyllum commune.</title>
        <authorList>
            <person name="Ohm R.A."/>
            <person name="de Jong J.F."/>
            <person name="Lugones L.G."/>
            <person name="Aerts A."/>
            <person name="Kothe E."/>
            <person name="Stajich J.E."/>
            <person name="de Vries R.P."/>
            <person name="Record E."/>
            <person name="Levasseur A."/>
            <person name="Baker S.E."/>
            <person name="Bartholomew K.A."/>
            <person name="Coutinho P.M."/>
            <person name="Erdmann S."/>
            <person name="Fowler T.J."/>
            <person name="Gathman A.C."/>
            <person name="Lombard V."/>
            <person name="Henrissat B."/>
            <person name="Knabe N."/>
            <person name="Kuees U."/>
            <person name="Lilly W.W."/>
            <person name="Lindquist E."/>
            <person name="Lucas S."/>
            <person name="Magnuson J.K."/>
            <person name="Piumi F."/>
            <person name="Raudaskoski M."/>
            <person name="Salamov A."/>
            <person name="Schmutz J."/>
            <person name="Schwarze F.W.M.R."/>
            <person name="vanKuyk P.A."/>
            <person name="Horton J.S."/>
            <person name="Grigoriev I.V."/>
            <person name="Woesten H.A.B."/>
        </authorList>
    </citation>
    <scope>NUCLEOTIDE SEQUENCE [LARGE SCALE GENOMIC DNA]</scope>
    <source>
        <strain evidence="7">H4-8 / FGSC 9210</strain>
    </source>
</reference>
<dbReference type="InterPro" id="IPR027417">
    <property type="entry name" value="P-loop_NTPase"/>
</dbReference>
<feature type="compositionally biased region" description="Polar residues" evidence="3">
    <location>
        <begin position="448"/>
        <end position="461"/>
    </location>
</feature>
<dbReference type="InterPro" id="IPR008937">
    <property type="entry name" value="Ras-like_GEF"/>
</dbReference>
<feature type="compositionally biased region" description="Polar residues" evidence="3">
    <location>
        <begin position="108"/>
        <end position="120"/>
    </location>
</feature>
<dbReference type="SMART" id="SM00147">
    <property type="entry name" value="RasGEF"/>
    <property type="match status" value="1"/>
</dbReference>
<dbReference type="CDD" id="cd06224">
    <property type="entry name" value="REM"/>
    <property type="match status" value="1"/>
</dbReference>
<dbReference type="Gene3D" id="1.10.840.10">
    <property type="entry name" value="Ras guanine-nucleotide exchange factors catalytic domain"/>
    <property type="match status" value="1"/>
</dbReference>
<feature type="compositionally biased region" description="Polar residues" evidence="3">
    <location>
        <begin position="774"/>
        <end position="788"/>
    </location>
</feature>
<feature type="compositionally biased region" description="Low complexity" evidence="3">
    <location>
        <begin position="163"/>
        <end position="180"/>
    </location>
</feature>
<feature type="compositionally biased region" description="Polar residues" evidence="3">
    <location>
        <begin position="525"/>
        <end position="545"/>
    </location>
</feature>
<dbReference type="RefSeq" id="XP_003037279.1">
    <property type="nucleotide sequence ID" value="XM_003037233.1"/>
</dbReference>
<dbReference type="OrthoDB" id="28357at2759"/>
<feature type="compositionally biased region" description="Polar residues" evidence="3">
    <location>
        <begin position="199"/>
        <end position="209"/>
    </location>
</feature>
<dbReference type="CDD" id="cd00882">
    <property type="entry name" value="Ras_like_GTPase"/>
    <property type="match status" value="1"/>
</dbReference>
<dbReference type="InterPro" id="IPR036964">
    <property type="entry name" value="RASGEF_cat_dom_sf"/>
</dbReference>
<dbReference type="PANTHER" id="PTHR23113:SF348">
    <property type="entry name" value="GUANYL-NUCLEOTIDE EXCHANGE FACTOR RASGEF, PUTATIVE (AFU_ORTHOLOGUE AFUA_1G04700)-RELATED"/>
    <property type="match status" value="1"/>
</dbReference>
<dbReference type="InterPro" id="IPR023578">
    <property type="entry name" value="Ras_GEF_dom_sf"/>
</dbReference>
<dbReference type="PROSITE" id="PS50009">
    <property type="entry name" value="RASGEF_CAT"/>
    <property type="match status" value="1"/>
</dbReference>
<protein>
    <recommendedName>
        <fullName evidence="8">Ras GEF</fullName>
    </recommendedName>
</protein>
<gene>
    <name evidence="6" type="ORF">SCHCODRAFT_255488</name>
</gene>
<dbReference type="GO" id="GO:0007265">
    <property type="term" value="P:Ras protein signal transduction"/>
    <property type="evidence" value="ECO:0007669"/>
    <property type="project" value="TreeGrafter"/>
</dbReference>
<dbReference type="Proteomes" id="UP000007431">
    <property type="component" value="Unassembled WGS sequence"/>
</dbReference>
<feature type="compositionally biased region" description="Polar residues" evidence="3">
    <location>
        <begin position="30"/>
        <end position="58"/>
    </location>
</feature>
<evidence type="ECO:0000256" key="3">
    <source>
        <dbReference type="SAM" id="MobiDB-lite"/>
    </source>
</evidence>
<dbReference type="Pfam" id="PF00618">
    <property type="entry name" value="RasGEF_N"/>
    <property type="match status" value="1"/>
</dbReference>
<dbReference type="GO" id="GO:0005886">
    <property type="term" value="C:plasma membrane"/>
    <property type="evidence" value="ECO:0007669"/>
    <property type="project" value="TreeGrafter"/>
</dbReference>
<keyword evidence="7" id="KW-1185">Reference proteome</keyword>
<feature type="region of interest" description="Disordered" evidence="3">
    <location>
        <begin position="724"/>
        <end position="795"/>
    </location>
</feature>
<dbReference type="VEuPathDB" id="FungiDB:SCHCODRAFT_02611704"/>
<dbReference type="InterPro" id="IPR001895">
    <property type="entry name" value="RASGEF_cat_dom"/>
</dbReference>